<evidence type="ECO:0008006" key="4">
    <source>
        <dbReference type="Google" id="ProtNLM"/>
    </source>
</evidence>
<organism evidence="2 3">
    <name type="scientific">Humibacillus xanthopallidus</name>
    <dbReference type="NCBI Taxonomy" id="412689"/>
    <lineage>
        <taxon>Bacteria</taxon>
        <taxon>Bacillati</taxon>
        <taxon>Actinomycetota</taxon>
        <taxon>Actinomycetes</taxon>
        <taxon>Micrococcales</taxon>
        <taxon>Intrasporangiaceae</taxon>
        <taxon>Humibacillus</taxon>
    </lineage>
</organism>
<dbReference type="Gene3D" id="3.40.50.620">
    <property type="entry name" value="HUPs"/>
    <property type="match status" value="1"/>
</dbReference>
<feature type="compositionally biased region" description="Low complexity" evidence="1">
    <location>
        <begin position="21"/>
        <end position="43"/>
    </location>
</feature>
<proteinExistence type="predicted"/>
<dbReference type="EMBL" id="VFPM01000002">
    <property type="protein sequence ID" value="TQM62074.1"/>
    <property type="molecule type" value="Genomic_DNA"/>
</dbReference>
<evidence type="ECO:0000313" key="2">
    <source>
        <dbReference type="EMBL" id="TQM62074.1"/>
    </source>
</evidence>
<dbReference type="SUPFAM" id="SSF52402">
    <property type="entry name" value="Adenine nucleotide alpha hydrolases-like"/>
    <property type="match status" value="1"/>
</dbReference>
<dbReference type="InterPro" id="IPR014729">
    <property type="entry name" value="Rossmann-like_a/b/a_fold"/>
</dbReference>
<feature type="region of interest" description="Disordered" evidence="1">
    <location>
        <begin position="1"/>
        <end position="48"/>
    </location>
</feature>
<comment type="caution">
    <text evidence="2">The sequence shown here is derived from an EMBL/GenBank/DDBJ whole genome shotgun (WGS) entry which is preliminary data.</text>
</comment>
<dbReference type="AlphaFoldDB" id="A0A543HUW4"/>
<dbReference type="Proteomes" id="UP000316747">
    <property type="component" value="Unassembled WGS sequence"/>
</dbReference>
<dbReference type="OrthoDB" id="3825223at2"/>
<evidence type="ECO:0000313" key="3">
    <source>
        <dbReference type="Proteomes" id="UP000316747"/>
    </source>
</evidence>
<keyword evidence="3" id="KW-1185">Reference proteome</keyword>
<sequence length="206" mass="21938">MTEPSADVPALPETHADTDAETAAETPAAADAATQGEAGAGDESNPPVPTVILVVTEEPLKPVDVDKIIALHEEESATYRVLVPADTERNMLSSFLNHLSLFEMKEALDSLRPVDRDEAHADAQSALDTTLAEFAAHGVPATGEITADDPLPTLVEEVARLGASEVVVVTEPQAVEDTFHRDWASKARESLGLPVLHMYAGDWRLG</sequence>
<reference evidence="2 3" key="1">
    <citation type="submission" date="2019-06" db="EMBL/GenBank/DDBJ databases">
        <title>Genome sequencing of plant associated microbes to promote plant fitness in Sorghum bicolor and Oryza sativa.</title>
        <authorList>
            <person name="Coleman-Derr D."/>
        </authorList>
    </citation>
    <scope>NUCLEOTIDE SEQUENCE [LARGE SCALE GENOMIC DNA]</scope>
    <source>
        <strain evidence="2 3">KV-663</strain>
    </source>
</reference>
<protein>
    <recommendedName>
        <fullName evidence="4">Universal stress protein family protein</fullName>
    </recommendedName>
</protein>
<name>A0A543HUW4_9MICO</name>
<dbReference type="RefSeq" id="WP_141844169.1">
    <property type="nucleotide sequence ID" value="NZ_VFPM01000002.1"/>
</dbReference>
<accession>A0A543HUW4</accession>
<evidence type="ECO:0000256" key="1">
    <source>
        <dbReference type="SAM" id="MobiDB-lite"/>
    </source>
</evidence>
<gene>
    <name evidence="2" type="ORF">FBY41_2101</name>
</gene>